<feature type="domain" description="4Fe-4S ferredoxin-type" evidence="6">
    <location>
        <begin position="99"/>
        <end position="128"/>
    </location>
</feature>
<dbReference type="GO" id="GO:0046872">
    <property type="term" value="F:metal ion binding"/>
    <property type="evidence" value="ECO:0007669"/>
    <property type="project" value="UniProtKB-KW"/>
</dbReference>
<dbReference type="Gene3D" id="3.30.70.20">
    <property type="match status" value="2"/>
</dbReference>
<dbReference type="SUPFAM" id="SSF54862">
    <property type="entry name" value="4Fe-4S ferredoxins"/>
    <property type="match status" value="1"/>
</dbReference>
<evidence type="ECO:0000256" key="5">
    <source>
        <dbReference type="SAM" id="MobiDB-lite"/>
    </source>
</evidence>
<evidence type="ECO:0000256" key="3">
    <source>
        <dbReference type="ARBA" id="ARBA00023004"/>
    </source>
</evidence>
<keyword evidence="1" id="KW-0004">4Fe-4S</keyword>
<dbReference type="PANTHER" id="PTHR43177">
    <property type="entry name" value="PROTEIN NRFC"/>
    <property type="match status" value="1"/>
</dbReference>
<feature type="compositionally biased region" description="Polar residues" evidence="5">
    <location>
        <begin position="1"/>
        <end position="13"/>
    </location>
</feature>
<sequence length="215" mass="22526">MATTNITIPTRSASGPEGKHAPARMKFYVDTKRCIECGGCEVACKNENNVPPGIARIRVVTVNEGQPGETNVAVPCMHCSNAPCVSVCPVDALFHRADGIVHVNKETCIGCGYCLYACPFGAPQFPKGSPFGKRGVMDKCTYCAGGPEEAFSATEQELYGSNRIAEGKLPMCASICATKALVAGDAEEVANVVRARSAARGSAAGSWGWGTAYPN</sequence>
<dbReference type="GO" id="GO:0051539">
    <property type="term" value="F:4 iron, 4 sulfur cluster binding"/>
    <property type="evidence" value="ECO:0007669"/>
    <property type="project" value="UniProtKB-KW"/>
</dbReference>
<organism evidence="7">
    <name type="scientific">marine metagenome</name>
    <dbReference type="NCBI Taxonomy" id="408172"/>
    <lineage>
        <taxon>unclassified sequences</taxon>
        <taxon>metagenomes</taxon>
        <taxon>ecological metagenomes</taxon>
    </lineage>
</organism>
<dbReference type="AlphaFoldDB" id="A0A382BCR3"/>
<accession>A0A382BCR3</accession>
<dbReference type="InterPro" id="IPR017900">
    <property type="entry name" value="4Fe4S_Fe_S_CS"/>
</dbReference>
<dbReference type="PROSITE" id="PS00198">
    <property type="entry name" value="4FE4S_FER_1"/>
    <property type="match status" value="1"/>
</dbReference>
<feature type="domain" description="4Fe-4S ferredoxin-type" evidence="6">
    <location>
        <begin position="66"/>
        <end position="98"/>
    </location>
</feature>
<gene>
    <name evidence="7" type="ORF">METZ01_LOCUS163926</name>
</gene>
<dbReference type="InterPro" id="IPR017896">
    <property type="entry name" value="4Fe4S_Fe-S-bd"/>
</dbReference>
<dbReference type="PROSITE" id="PS51379">
    <property type="entry name" value="4FE4S_FER_2"/>
    <property type="match status" value="3"/>
</dbReference>
<keyword evidence="4" id="KW-0411">Iron-sulfur</keyword>
<name>A0A382BCR3_9ZZZZ</name>
<evidence type="ECO:0000259" key="6">
    <source>
        <dbReference type="PROSITE" id="PS51379"/>
    </source>
</evidence>
<evidence type="ECO:0000256" key="2">
    <source>
        <dbReference type="ARBA" id="ARBA00022723"/>
    </source>
</evidence>
<evidence type="ECO:0000256" key="4">
    <source>
        <dbReference type="ARBA" id="ARBA00023014"/>
    </source>
</evidence>
<dbReference type="NCBIfam" id="NF038355">
    <property type="entry name" value="FDH3_beta"/>
    <property type="match status" value="1"/>
</dbReference>
<dbReference type="PANTHER" id="PTHR43177:SF3">
    <property type="entry name" value="PROTEIN NRFC HOMOLOG"/>
    <property type="match status" value="1"/>
</dbReference>
<dbReference type="InterPro" id="IPR050954">
    <property type="entry name" value="ET_IronSulfur_Cluster-Binding"/>
</dbReference>
<protein>
    <recommendedName>
        <fullName evidence="6">4Fe-4S ferredoxin-type domain-containing protein</fullName>
    </recommendedName>
</protein>
<keyword evidence="2" id="KW-0479">Metal-binding</keyword>
<dbReference type="EMBL" id="UINC01029030">
    <property type="protein sequence ID" value="SVB11072.1"/>
    <property type="molecule type" value="Genomic_DNA"/>
</dbReference>
<feature type="domain" description="4Fe-4S ferredoxin-type" evidence="6">
    <location>
        <begin position="25"/>
        <end position="54"/>
    </location>
</feature>
<evidence type="ECO:0000256" key="1">
    <source>
        <dbReference type="ARBA" id="ARBA00022485"/>
    </source>
</evidence>
<dbReference type="Pfam" id="PF13247">
    <property type="entry name" value="Fer4_11"/>
    <property type="match status" value="1"/>
</dbReference>
<reference evidence="7" key="1">
    <citation type="submission" date="2018-05" db="EMBL/GenBank/DDBJ databases">
        <authorList>
            <person name="Lanie J.A."/>
            <person name="Ng W.-L."/>
            <person name="Kazmierczak K.M."/>
            <person name="Andrzejewski T.M."/>
            <person name="Davidsen T.M."/>
            <person name="Wayne K.J."/>
            <person name="Tettelin H."/>
            <person name="Glass J.I."/>
            <person name="Rusch D."/>
            <person name="Podicherti R."/>
            <person name="Tsui H.-C.T."/>
            <person name="Winkler M.E."/>
        </authorList>
    </citation>
    <scope>NUCLEOTIDE SEQUENCE</scope>
</reference>
<feature type="region of interest" description="Disordered" evidence="5">
    <location>
        <begin position="1"/>
        <end position="20"/>
    </location>
</feature>
<keyword evidence="3" id="KW-0408">Iron</keyword>
<proteinExistence type="predicted"/>
<evidence type="ECO:0000313" key="7">
    <source>
        <dbReference type="EMBL" id="SVB11072.1"/>
    </source>
</evidence>